<evidence type="ECO:0000256" key="1">
    <source>
        <dbReference type="SAM" id="MobiDB-lite"/>
    </source>
</evidence>
<proteinExistence type="predicted"/>
<reference evidence="2" key="1">
    <citation type="journal article" date="2021" name="Sci. Rep.">
        <title>An efficient direct screening system for microorganisms that activate plant immune responses based on plant-microbe interactions using cultured plant cells.</title>
        <authorList>
            <person name="Kurokawa M."/>
            <person name="Nakano M."/>
            <person name="Kitahata N."/>
            <person name="Kuchitsu K."/>
            <person name="Furuya T."/>
        </authorList>
    </citation>
    <scope>NUCLEOTIDE SEQUENCE</scope>
    <source>
        <strain evidence="2">RS3R-1</strain>
    </source>
</reference>
<gene>
    <name evidence="2" type="ORF">RS3R1_51340</name>
</gene>
<keyword evidence="3" id="KW-1185">Reference proteome</keyword>
<protein>
    <submittedName>
        <fullName evidence="2">Uncharacterized protein</fullName>
    </submittedName>
</protein>
<dbReference type="Proteomes" id="UP001145022">
    <property type="component" value="Unassembled WGS sequence"/>
</dbReference>
<feature type="region of interest" description="Disordered" evidence="1">
    <location>
        <begin position="1"/>
        <end position="21"/>
    </location>
</feature>
<name>A0ABQ5PR01_9PSED</name>
<organism evidence="2 3">
    <name type="scientific">Pseudomonas atacamensis</name>
    <dbReference type="NCBI Taxonomy" id="2565368"/>
    <lineage>
        <taxon>Bacteria</taxon>
        <taxon>Pseudomonadati</taxon>
        <taxon>Pseudomonadota</taxon>
        <taxon>Gammaproteobacteria</taxon>
        <taxon>Pseudomonadales</taxon>
        <taxon>Pseudomonadaceae</taxon>
        <taxon>Pseudomonas</taxon>
    </lineage>
</organism>
<comment type="caution">
    <text evidence="2">The sequence shown here is derived from an EMBL/GenBank/DDBJ whole genome shotgun (WGS) entry which is preliminary data.</text>
</comment>
<accession>A0ABQ5PR01</accession>
<feature type="compositionally biased region" description="Pro residues" evidence="1">
    <location>
        <begin position="1"/>
        <end position="11"/>
    </location>
</feature>
<evidence type="ECO:0000313" key="2">
    <source>
        <dbReference type="EMBL" id="GLH46046.1"/>
    </source>
</evidence>
<evidence type="ECO:0000313" key="3">
    <source>
        <dbReference type="Proteomes" id="UP001145022"/>
    </source>
</evidence>
<reference evidence="2" key="3">
    <citation type="journal article" date="2023" name="J. Biotechnol.">
        <title>Draft Genome Sequences of Endophytic Pseudomonas Strains, Isolated from the Interior of Brassicaceae Plants.</title>
        <authorList>
            <person name="Kaneko H."/>
            <person name="Furuya T."/>
        </authorList>
    </citation>
    <scope>NUCLEOTIDE SEQUENCE</scope>
    <source>
        <strain evidence="2">RS3R-1</strain>
    </source>
</reference>
<reference evidence="2" key="2">
    <citation type="submission" date="2022-11" db="EMBL/GenBank/DDBJ databases">
        <title>Draft genome sequencing of Pseudomonas atacamensis RS3R1.</title>
        <authorList>
            <person name="Furuya T."/>
            <person name="Kaneko H."/>
        </authorList>
    </citation>
    <scope>NUCLEOTIDE SEQUENCE</scope>
    <source>
        <strain evidence="2">RS3R-1</strain>
    </source>
</reference>
<sequence length="86" mass="9718">MFKPTPNPPETDPAAPYEPLNSKKIHEAAERALDHYLLPADRIMSSVNEPERMYFANPKYDSASLLANASETQFRLGNAQQLRRST</sequence>
<dbReference type="EMBL" id="BSCQ01000051">
    <property type="protein sequence ID" value="GLH46046.1"/>
    <property type="molecule type" value="Genomic_DNA"/>
</dbReference>